<dbReference type="AlphaFoldDB" id="A0A9D9ICE6"/>
<proteinExistence type="inferred from homology"/>
<dbReference type="SUPFAM" id="SSF88723">
    <property type="entry name" value="PIN domain-like"/>
    <property type="match status" value="1"/>
</dbReference>
<evidence type="ECO:0000256" key="4">
    <source>
        <dbReference type="ARBA" id="ARBA00022723"/>
    </source>
</evidence>
<dbReference type="GO" id="GO:0046872">
    <property type="term" value="F:metal ion binding"/>
    <property type="evidence" value="ECO:0007669"/>
    <property type="project" value="UniProtKB-KW"/>
</dbReference>
<feature type="domain" description="PIN" evidence="8">
    <location>
        <begin position="1"/>
        <end position="120"/>
    </location>
</feature>
<protein>
    <submittedName>
        <fullName evidence="9">Type II toxin-antitoxin system VapC family toxin</fullName>
    </submittedName>
</protein>
<keyword evidence="5" id="KW-0378">Hydrolase</keyword>
<evidence type="ECO:0000256" key="2">
    <source>
        <dbReference type="ARBA" id="ARBA00022649"/>
    </source>
</evidence>
<accession>A0A9D9ICE6</accession>
<reference evidence="9" key="2">
    <citation type="journal article" date="2021" name="PeerJ">
        <title>Extensive microbial diversity within the chicken gut microbiome revealed by metagenomics and culture.</title>
        <authorList>
            <person name="Gilroy R."/>
            <person name="Ravi A."/>
            <person name="Getino M."/>
            <person name="Pursley I."/>
            <person name="Horton D.L."/>
            <person name="Alikhan N.F."/>
            <person name="Baker D."/>
            <person name="Gharbi K."/>
            <person name="Hall N."/>
            <person name="Watson M."/>
            <person name="Adriaenssens E.M."/>
            <person name="Foster-Nyarko E."/>
            <person name="Jarju S."/>
            <person name="Secka A."/>
            <person name="Antonio M."/>
            <person name="Oren A."/>
            <person name="Chaudhuri R.R."/>
            <person name="La Ragione R."/>
            <person name="Hildebrand F."/>
            <person name="Pallen M.J."/>
        </authorList>
    </citation>
    <scope>NUCLEOTIDE SEQUENCE</scope>
    <source>
        <strain evidence="9">14700</strain>
    </source>
</reference>
<comment type="similarity">
    <text evidence="7">Belongs to the PINc/VapC protein family.</text>
</comment>
<dbReference type="GO" id="GO:0004540">
    <property type="term" value="F:RNA nuclease activity"/>
    <property type="evidence" value="ECO:0007669"/>
    <property type="project" value="InterPro"/>
</dbReference>
<evidence type="ECO:0000256" key="1">
    <source>
        <dbReference type="ARBA" id="ARBA00001946"/>
    </source>
</evidence>
<dbReference type="InterPro" id="IPR029060">
    <property type="entry name" value="PIN-like_dom_sf"/>
</dbReference>
<sequence length="130" mass="14953">LDTNICIFAIRNSNDNVLKKFREHLEDELYISSITLAELMYGVEKSRKPEQNRNALLQFLTLIDIKEFSEKAAIEYGKIRAFLENQGTPIGPLDTLIAAHAVSENMILVTHNTKEFLRIPDLTVENWTFE</sequence>
<evidence type="ECO:0000313" key="9">
    <source>
        <dbReference type="EMBL" id="MBO8469269.1"/>
    </source>
</evidence>
<dbReference type="EMBL" id="JADIMF010000087">
    <property type="protein sequence ID" value="MBO8469269.1"/>
    <property type="molecule type" value="Genomic_DNA"/>
</dbReference>
<evidence type="ECO:0000256" key="7">
    <source>
        <dbReference type="ARBA" id="ARBA00038093"/>
    </source>
</evidence>
<name>A0A9D9ICE6_9SPIO</name>
<dbReference type="PANTHER" id="PTHR33653:SF1">
    <property type="entry name" value="RIBONUCLEASE VAPC2"/>
    <property type="match status" value="1"/>
</dbReference>
<dbReference type="Pfam" id="PF01850">
    <property type="entry name" value="PIN"/>
    <property type="match status" value="1"/>
</dbReference>
<dbReference type="InterPro" id="IPR002716">
    <property type="entry name" value="PIN_dom"/>
</dbReference>
<dbReference type="GO" id="GO:0016787">
    <property type="term" value="F:hydrolase activity"/>
    <property type="evidence" value="ECO:0007669"/>
    <property type="project" value="UniProtKB-KW"/>
</dbReference>
<keyword evidence="2" id="KW-1277">Toxin-antitoxin system</keyword>
<dbReference type="Gene3D" id="3.40.50.1010">
    <property type="entry name" value="5'-nuclease"/>
    <property type="match status" value="1"/>
</dbReference>
<comment type="caution">
    <text evidence="9">The sequence shown here is derived from an EMBL/GenBank/DDBJ whole genome shotgun (WGS) entry which is preliminary data.</text>
</comment>
<dbReference type="InterPro" id="IPR022907">
    <property type="entry name" value="VapC_family"/>
</dbReference>
<evidence type="ECO:0000259" key="8">
    <source>
        <dbReference type="Pfam" id="PF01850"/>
    </source>
</evidence>
<dbReference type="InterPro" id="IPR050556">
    <property type="entry name" value="Type_II_TA_system_RNase"/>
</dbReference>
<evidence type="ECO:0000256" key="6">
    <source>
        <dbReference type="ARBA" id="ARBA00022842"/>
    </source>
</evidence>
<reference evidence="9" key="1">
    <citation type="submission" date="2020-10" db="EMBL/GenBank/DDBJ databases">
        <authorList>
            <person name="Gilroy R."/>
        </authorList>
    </citation>
    <scope>NUCLEOTIDE SEQUENCE</scope>
    <source>
        <strain evidence="9">14700</strain>
    </source>
</reference>
<evidence type="ECO:0000256" key="5">
    <source>
        <dbReference type="ARBA" id="ARBA00022801"/>
    </source>
</evidence>
<gene>
    <name evidence="9" type="ORF">IAA72_05750</name>
</gene>
<organism evidence="9 10">
    <name type="scientific">Candidatus Ornithospirochaeta stercoravium</name>
    <dbReference type="NCBI Taxonomy" id="2840897"/>
    <lineage>
        <taxon>Bacteria</taxon>
        <taxon>Pseudomonadati</taxon>
        <taxon>Spirochaetota</taxon>
        <taxon>Spirochaetia</taxon>
        <taxon>Spirochaetales</taxon>
        <taxon>Spirochaetaceae</taxon>
        <taxon>Spirochaetaceae incertae sedis</taxon>
        <taxon>Candidatus Ornithospirochaeta</taxon>
    </lineage>
</organism>
<evidence type="ECO:0000313" key="10">
    <source>
        <dbReference type="Proteomes" id="UP000810292"/>
    </source>
</evidence>
<keyword evidence="6" id="KW-0460">Magnesium</keyword>
<evidence type="ECO:0000256" key="3">
    <source>
        <dbReference type="ARBA" id="ARBA00022722"/>
    </source>
</evidence>
<dbReference type="HAMAP" id="MF_00265">
    <property type="entry name" value="VapC_Nob1"/>
    <property type="match status" value="1"/>
</dbReference>
<keyword evidence="4" id="KW-0479">Metal-binding</keyword>
<dbReference type="CDD" id="cd09881">
    <property type="entry name" value="PIN_VapC4-5_FitB-like"/>
    <property type="match status" value="1"/>
</dbReference>
<dbReference type="Proteomes" id="UP000810292">
    <property type="component" value="Unassembled WGS sequence"/>
</dbReference>
<keyword evidence="3" id="KW-0540">Nuclease</keyword>
<dbReference type="PANTHER" id="PTHR33653">
    <property type="entry name" value="RIBONUCLEASE VAPC2"/>
    <property type="match status" value="1"/>
</dbReference>
<feature type="non-terminal residue" evidence="9">
    <location>
        <position position="1"/>
    </location>
</feature>
<comment type="cofactor">
    <cofactor evidence="1">
        <name>Mg(2+)</name>
        <dbReference type="ChEBI" id="CHEBI:18420"/>
    </cofactor>
</comment>